<evidence type="ECO:0000256" key="1">
    <source>
        <dbReference type="SAM" id="MobiDB-lite"/>
    </source>
</evidence>
<dbReference type="EMBL" id="VYYT01000155">
    <property type="protein sequence ID" value="KAK2762364.1"/>
    <property type="molecule type" value="Genomic_DNA"/>
</dbReference>
<reference evidence="2" key="1">
    <citation type="submission" date="2023-02" db="EMBL/GenBank/DDBJ databases">
        <title>Colletotrichum kahawae CIFC_Que2 genome sequencing and assembly.</title>
        <authorList>
            <person name="Baroncelli R."/>
        </authorList>
    </citation>
    <scope>NUCLEOTIDE SEQUENCE</scope>
    <source>
        <strain evidence="2">CIFC_Que2</strain>
    </source>
</reference>
<gene>
    <name evidence="2" type="ORF">CKAH01_16200</name>
</gene>
<proteinExistence type="predicted"/>
<organism evidence="2 3">
    <name type="scientific">Colletotrichum kahawae</name>
    <name type="common">Coffee berry disease fungus</name>
    <dbReference type="NCBI Taxonomy" id="34407"/>
    <lineage>
        <taxon>Eukaryota</taxon>
        <taxon>Fungi</taxon>
        <taxon>Dikarya</taxon>
        <taxon>Ascomycota</taxon>
        <taxon>Pezizomycotina</taxon>
        <taxon>Sordariomycetes</taxon>
        <taxon>Hypocreomycetidae</taxon>
        <taxon>Glomerellales</taxon>
        <taxon>Glomerellaceae</taxon>
        <taxon>Colletotrichum</taxon>
        <taxon>Colletotrichum gloeosporioides species complex</taxon>
    </lineage>
</organism>
<feature type="region of interest" description="Disordered" evidence="1">
    <location>
        <begin position="175"/>
        <end position="224"/>
    </location>
</feature>
<accession>A0AAD9YIC8</accession>
<keyword evidence="3" id="KW-1185">Reference proteome</keyword>
<evidence type="ECO:0000313" key="3">
    <source>
        <dbReference type="Proteomes" id="UP001281614"/>
    </source>
</evidence>
<name>A0AAD9YIC8_COLKA</name>
<dbReference type="AlphaFoldDB" id="A0AAD9YIC8"/>
<sequence>MADNNNLRKVLLPPGITPIFIKHLWGYTEQVSERAHRERIPEETVQRLRWYSVRIRNTTCCGNYVEGVNDREFGVILQWFQNHQMVKVDVVHLCQRGHEHLRRDVDTWVPNHPPNQPPVVATQQMATPQNPHPNMGTPDPLALGTVPQQVPMPQDPHANMGTPDFLALGTIPQQVPMPQHNQSNGMRRARGSSPPIYHPLDPLFPGLGDFDSNQPPNESNFGPT</sequence>
<evidence type="ECO:0000313" key="2">
    <source>
        <dbReference type="EMBL" id="KAK2762364.1"/>
    </source>
</evidence>
<protein>
    <submittedName>
        <fullName evidence="2">Uncharacterized protein</fullName>
    </submittedName>
</protein>
<comment type="caution">
    <text evidence="2">The sequence shown here is derived from an EMBL/GenBank/DDBJ whole genome shotgun (WGS) entry which is preliminary data.</text>
</comment>
<feature type="compositionally biased region" description="Polar residues" evidence="1">
    <location>
        <begin position="211"/>
        <end position="224"/>
    </location>
</feature>
<dbReference type="Proteomes" id="UP001281614">
    <property type="component" value="Unassembled WGS sequence"/>
</dbReference>